<proteinExistence type="predicted"/>
<evidence type="ECO:0000313" key="1">
    <source>
        <dbReference type="EMBL" id="MBI4921589.1"/>
    </source>
</evidence>
<gene>
    <name evidence="1" type="ORF">HY834_07550</name>
</gene>
<organism evidence="1 2">
    <name type="scientific">Devosia nanyangense</name>
    <dbReference type="NCBI Taxonomy" id="1228055"/>
    <lineage>
        <taxon>Bacteria</taxon>
        <taxon>Pseudomonadati</taxon>
        <taxon>Pseudomonadota</taxon>
        <taxon>Alphaproteobacteria</taxon>
        <taxon>Hyphomicrobiales</taxon>
        <taxon>Devosiaceae</taxon>
        <taxon>Devosia</taxon>
    </lineage>
</organism>
<dbReference type="InterPro" id="IPR036663">
    <property type="entry name" value="Fumarylacetoacetase_C_sf"/>
</dbReference>
<name>A0A933NW70_9HYPH</name>
<evidence type="ECO:0000313" key="2">
    <source>
        <dbReference type="Proteomes" id="UP000782610"/>
    </source>
</evidence>
<dbReference type="Proteomes" id="UP000782610">
    <property type="component" value="Unassembled WGS sequence"/>
</dbReference>
<sequence>MTEAELIALLADGQRNGTHDLDATPYTALDRAGAYRIMVGVLGATGATAGMLKTAIQSDGVGVAAPIYASRVGHSGFHLPAANVVGLELEVGVVLGRDVWPDTVIASAIDHYFTGIEIVGSRFGDRSLAGPNGGLADNMFALGYVIGTEPRLLRESLDNVTVTLEFAGRQIHRAAPKHSFGSVLASLAAYAKDQHPEFPLKAGAIVTTGSLCGLVPVTGAGRVVGRLGDDRVEFDIV</sequence>
<accession>A0A933NW70</accession>
<dbReference type="EMBL" id="JACRAF010000022">
    <property type="protein sequence ID" value="MBI4921589.1"/>
    <property type="molecule type" value="Genomic_DNA"/>
</dbReference>
<evidence type="ECO:0008006" key="3">
    <source>
        <dbReference type="Google" id="ProtNLM"/>
    </source>
</evidence>
<reference evidence="1" key="1">
    <citation type="submission" date="2020-07" db="EMBL/GenBank/DDBJ databases">
        <title>Huge and variable diversity of episymbiotic CPR bacteria and DPANN archaea in groundwater ecosystems.</title>
        <authorList>
            <person name="He C.Y."/>
            <person name="Keren R."/>
            <person name="Whittaker M."/>
            <person name="Farag I.F."/>
            <person name="Doudna J."/>
            <person name="Cate J.H.D."/>
            <person name="Banfield J.F."/>
        </authorList>
    </citation>
    <scope>NUCLEOTIDE SEQUENCE</scope>
    <source>
        <strain evidence="1">NC_groundwater_1586_Pr3_B-0.1um_66_15</strain>
    </source>
</reference>
<dbReference type="GO" id="GO:0008684">
    <property type="term" value="F:2-oxopent-4-enoate hydratase activity"/>
    <property type="evidence" value="ECO:0007669"/>
    <property type="project" value="TreeGrafter"/>
</dbReference>
<dbReference type="Gene3D" id="3.90.850.10">
    <property type="entry name" value="Fumarylacetoacetase-like, C-terminal domain"/>
    <property type="match status" value="1"/>
</dbReference>
<dbReference type="SUPFAM" id="SSF56529">
    <property type="entry name" value="FAH"/>
    <property type="match status" value="1"/>
</dbReference>
<comment type="caution">
    <text evidence="1">The sequence shown here is derived from an EMBL/GenBank/DDBJ whole genome shotgun (WGS) entry which is preliminary data.</text>
</comment>
<protein>
    <recommendedName>
        <fullName evidence="3">Fumarylacetoacetase-like C-terminal domain-containing protein</fullName>
    </recommendedName>
</protein>
<dbReference type="GO" id="GO:0005737">
    <property type="term" value="C:cytoplasm"/>
    <property type="evidence" value="ECO:0007669"/>
    <property type="project" value="TreeGrafter"/>
</dbReference>
<dbReference type="AlphaFoldDB" id="A0A933NW70"/>
<dbReference type="PANTHER" id="PTHR30143">
    <property type="entry name" value="ACID HYDRATASE"/>
    <property type="match status" value="1"/>
</dbReference>
<dbReference type="PANTHER" id="PTHR30143:SF0">
    <property type="entry name" value="2-KETO-4-PENTENOATE HYDRATASE"/>
    <property type="match status" value="1"/>
</dbReference>
<dbReference type="InterPro" id="IPR050772">
    <property type="entry name" value="Hydratase-Decarb/MhpD_sf"/>
</dbReference>